<accession>A0ABQ5XAH6</accession>
<dbReference type="SUPFAM" id="SSF52540">
    <property type="entry name" value="P-loop containing nucleoside triphosphate hydrolases"/>
    <property type="match status" value="1"/>
</dbReference>
<evidence type="ECO:0008006" key="3">
    <source>
        <dbReference type="Google" id="ProtNLM"/>
    </source>
</evidence>
<protein>
    <recommendedName>
        <fullName evidence="3">Serine kinase</fullName>
    </recommendedName>
</protein>
<keyword evidence="2" id="KW-1185">Reference proteome</keyword>
<dbReference type="InterPro" id="IPR027417">
    <property type="entry name" value="P-loop_NTPase"/>
</dbReference>
<sequence length="353" mass="38611">MQWFRPIRMASTLQPVARDLCADPFSERYPRHLSVHQQLLGGRFRFESDSQALLDLVVAAFGELPSHRLPGSVPELRIELRLVPERHLPNAAEPPPVQMQSGLGLLLGVINAANYVVISPAQRQALIVVSQDMLEFPYHLRYELIEFAVYVLATRCLGLVPLHGACVGREGRGILLLGDSGAGKSTLALHGLLQGLDFLAEDAVFVQPESLLATGIANYVHVKADGLSLLDSEPARRWIGGSAVIRRRSGVAKFEADLRRGGGRLAAAPLKLVGAVFASAELADDPSALLRPIPKEEFVARLRANQPYASEQAGWLPFQQKLVQTQMHELRRGAHPRAAVETLHALLDRPEAC</sequence>
<evidence type="ECO:0000313" key="1">
    <source>
        <dbReference type="EMBL" id="GLQ87902.1"/>
    </source>
</evidence>
<dbReference type="Proteomes" id="UP001156627">
    <property type="component" value="Unassembled WGS sequence"/>
</dbReference>
<comment type="caution">
    <text evidence="1">The sequence shown here is derived from an EMBL/GenBank/DDBJ whole genome shotgun (WGS) entry which is preliminary data.</text>
</comment>
<organism evidence="1 2">
    <name type="scientific">Dyella flagellata</name>
    <dbReference type="NCBI Taxonomy" id="1867833"/>
    <lineage>
        <taxon>Bacteria</taxon>
        <taxon>Pseudomonadati</taxon>
        <taxon>Pseudomonadota</taxon>
        <taxon>Gammaproteobacteria</taxon>
        <taxon>Lysobacterales</taxon>
        <taxon>Rhodanobacteraceae</taxon>
        <taxon>Dyella</taxon>
    </lineage>
</organism>
<dbReference type="SUPFAM" id="SSF53795">
    <property type="entry name" value="PEP carboxykinase-like"/>
    <property type="match status" value="1"/>
</dbReference>
<evidence type="ECO:0000313" key="2">
    <source>
        <dbReference type="Proteomes" id="UP001156627"/>
    </source>
</evidence>
<reference evidence="2" key="1">
    <citation type="journal article" date="2019" name="Int. J. Syst. Evol. Microbiol.">
        <title>The Global Catalogue of Microorganisms (GCM) 10K type strain sequencing project: providing services to taxonomists for standard genome sequencing and annotation.</title>
        <authorList>
            <consortium name="The Broad Institute Genomics Platform"/>
            <consortium name="The Broad Institute Genome Sequencing Center for Infectious Disease"/>
            <person name="Wu L."/>
            <person name="Ma J."/>
        </authorList>
    </citation>
    <scope>NUCLEOTIDE SEQUENCE [LARGE SCALE GENOMIC DNA]</scope>
    <source>
        <strain evidence="2">NBRC 111981</strain>
    </source>
</reference>
<proteinExistence type="predicted"/>
<dbReference type="PROSITE" id="PS00675">
    <property type="entry name" value="SIGMA54_INTERACT_1"/>
    <property type="match status" value="1"/>
</dbReference>
<gene>
    <name evidence="1" type="ORF">GCM10007898_14700</name>
</gene>
<dbReference type="InterPro" id="IPR025662">
    <property type="entry name" value="Sigma_54_int_dom_ATP-bd_1"/>
</dbReference>
<dbReference type="EMBL" id="BSOA01000012">
    <property type="protein sequence ID" value="GLQ87902.1"/>
    <property type="molecule type" value="Genomic_DNA"/>
</dbReference>
<dbReference type="Gene3D" id="3.40.50.300">
    <property type="entry name" value="P-loop containing nucleotide triphosphate hydrolases"/>
    <property type="match status" value="1"/>
</dbReference>
<name>A0ABQ5XAH6_9GAMM</name>
<dbReference type="RefSeq" id="WP_284331345.1">
    <property type="nucleotide sequence ID" value="NZ_BSOA01000012.1"/>
</dbReference>